<dbReference type="PANTHER" id="PTHR11040:SF44">
    <property type="entry name" value="PROTEIN ZNTC-RELATED"/>
    <property type="match status" value="1"/>
</dbReference>
<dbReference type="GO" id="GO:0016020">
    <property type="term" value="C:membrane"/>
    <property type="evidence" value="ECO:0007669"/>
    <property type="project" value="UniProtKB-SubCell"/>
</dbReference>
<dbReference type="AlphaFoldDB" id="A0A077ZPY4"/>
<feature type="transmembrane region" description="Helical" evidence="6">
    <location>
        <begin position="104"/>
        <end position="123"/>
    </location>
</feature>
<keyword evidence="3 6" id="KW-1133">Transmembrane helix</keyword>
<sequence>MTDTLKSLKIAYIFIVTAIVYFAFIPAFSKRCRRSALTLGLMNSFAGGVFLAMAFVHILPEAAETYNASMATTKAEHDDHRRLQNSESTEEEPKEEHAHEVFPLPYVLFFCGYAVVLLVDRVFSAHFGDSHGHGHGHGHGHDDDEDEHQFDEKLEDKEKLQSGRKSQPESHHNNHDHKHERNHVKKPDHPGPSSQITKSETITKKPEELQNKDNMESLSLRMNQSPDKLLDGGSNRKVGSDDVEAIEIQDGVNEFENQDQIVKIDANEANASEDKSHYFHHHIKEHNKLPKDKKVVICGINITPLVLLIALGFHSVFEGIALGLIKDLQVFINLMIGVTIHHIVACISYGVSLGRAKNKSSKAMVLSIVGLSLFESGGLAIGLGLSDAPDFVSSIILSFAGGTFVYIACSEILVHEFSEKKHRYWKFLMFLIGAAIITCLWFLHAEES</sequence>
<protein>
    <submittedName>
        <fullName evidence="7">Zip zinc transporter family protein</fullName>
    </submittedName>
</protein>
<dbReference type="InterPro" id="IPR003689">
    <property type="entry name" value="ZIP"/>
</dbReference>
<feature type="region of interest" description="Disordered" evidence="5">
    <location>
        <begin position="72"/>
        <end position="97"/>
    </location>
</feature>
<dbReference type="PANTHER" id="PTHR11040">
    <property type="entry name" value="ZINC/IRON TRANSPORTER"/>
    <property type="match status" value="1"/>
</dbReference>
<keyword evidence="8" id="KW-1185">Reference proteome</keyword>
<keyword evidence="4 6" id="KW-0472">Membrane</keyword>
<feature type="compositionally biased region" description="Basic and acidic residues" evidence="5">
    <location>
        <begin position="201"/>
        <end position="215"/>
    </location>
</feature>
<dbReference type="GO" id="GO:0005385">
    <property type="term" value="F:zinc ion transmembrane transporter activity"/>
    <property type="evidence" value="ECO:0007669"/>
    <property type="project" value="TreeGrafter"/>
</dbReference>
<feature type="region of interest" description="Disordered" evidence="5">
    <location>
        <begin position="131"/>
        <end position="215"/>
    </location>
</feature>
<dbReference type="Proteomes" id="UP000039865">
    <property type="component" value="Unassembled WGS sequence"/>
</dbReference>
<feature type="transmembrane region" description="Helical" evidence="6">
    <location>
        <begin position="295"/>
        <end position="316"/>
    </location>
</feature>
<organism evidence="7 8">
    <name type="scientific">Stylonychia lemnae</name>
    <name type="common">Ciliate</name>
    <dbReference type="NCBI Taxonomy" id="5949"/>
    <lineage>
        <taxon>Eukaryota</taxon>
        <taxon>Sar</taxon>
        <taxon>Alveolata</taxon>
        <taxon>Ciliophora</taxon>
        <taxon>Intramacronucleata</taxon>
        <taxon>Spirotrichea</taxon>
        <taxon>Stichotrichia</taxon>
        <taxon>Sporadotrichida</taxon>
        <taxon>Oxytrichidae</taxon>
        <taxon>Stylonychinae</taxon>
        <taxon>Stylonychia</taxon>
    </lineage>
</organism>
<dbReference type="OrthoDB" id="10263369at2759"/>
<evidence type="ECO:0000256" key="6">
    <source>
        <dbReference type="SAM" id="Phobius"/>
    </source>
</evidence>
<keyword evidence="2 6" id="KW-0812">Transmembrane</keyword>
<dbReference type="InParanoid" id="A0A077ZPY4"/>
<evidence type="ECO:0000256" key="4">
    <source>
        <dbReference type="ARBA" id="ARBA00023136"/>
    </source>
</evidence>
<comment type="subcellular location">
    <subcellularLocation>
        <location evidence="1">Membrane</location>
        <topology evidence="1">Multi-pass membrane protein</topology>
    </subcellularLocation>
</comment>
<feature type="transmembrane region" description="Helical" evidence="6">
    <location>
        <begin position="391"/>
        <end position="413"/>
    </location>
</feature>
<evidence type="ECO:0000313" key="7">
    <source>
        <dbReference type="EMBL" id="CDW71524.1"/>
    </source>
</evidence>
<accession>A0A077ZPY4</accession>
<proteinExistence type="predicted"/>
<evidence type="ECO:0000256" key="1">
    <source>
        <dbReference type="ARBA" id="ARBA00004141"/>
    </source>
</evidence>
<dbReference type="OMA" id="CAHHEAT"/>
<reference evidence="7 8" key="1">
    <citation type="submission" date="2014-06" db="EMBL/GenBank/DDBJ databases">
        <authorList>
            <person name="Swart Estienne"/>
        </authorList>
    </citation>
    <scope>NUCLEOTIDE SEQUENCE [LARGE SCALE GENOMIC DNA]</scope>
    <source>
        <strain evidence="7 8">130c</strain>
    </source>
</reference>
<feature type="compositionally biased region" description="Basic and acidic residues" evidence="5">
    <location>
        <begin position="74"/>
        <end position="84"/>
    </location>
</feature>
<feature type="transmembrane region" description="Helical" evidence="6">
    <location>
        <begin position="425"/>
        <end position="443"/>
    </location>
</feature>
<feature type="transmembrane region" description="Helical" evidence="6">
    <location>
        <begin position="12"/>
        <end position="29"/>
    </location>
</feature>
<feature type="transmembrane region" description="Helical" evidence="6">
    <location>
        <begin position="363"/>
        <end position="385"/>
    </location>
</feature>
<evidence type="ECO:0000256" key="3">
    <source>
        <dbReference type="ARBA" id="ARBA00022989"/>
    </source>
</evidence>
<dbReference type="Pfam" id="PF02535">
    <property type="entry name" value="Zip"/>
    <property type="match status" value="1"/>
</dbReference>
<evidence type="ECO:0000256" key="5">
    <source>
        <dbReference type="SAM" id="MobiDB-lite"/>
    </source>
</evidence>
<name>A0A077ZPY4_STYLE</name>
<evidence type="ECO:0000256" key="2">
    <source>
        <dbReference type="ARBA" id="ARBA00022692"/>
    </source>
</evidence>
<feature type="transmembrane region" description="Helical" evidence="6">
    <location>
        <begin position="36"/>
        <end position="59"/>
    </location>
</feature>
<gene>
    <name evidence="7" type="primary">Contig16657.g17740</name>
    <name evidence="7" type="ORF">STYLEM_470</name>
</gene>
<feature type="compositionally biased region" description="Basic and acidic residues" evidence="5">
    <location>
        <begin position="150"/>
        <end position="189"/>
    </location>
</feature>
<evidence type="ECO:0000313" key="8">
    <source>
        <dbReference type="Proteomes" id="UP000039865"/>
    </source>
</evidence>
<dbReference type="EMBL" id="CCKQ01000449">
    <property type="protein sequence ID" value="CDW71524.1"/>
    <property type="molecule type" value="Genomic_DNA"/>
</dbReference>
<feature type="transmembrane region" description="Helical" evidence="6">
    <location>
        <begin position="328"/>
        <end position="351"/>
    </location>
</feature>